<keyword evidence="2" id="KW-0472">Membrane</keyword>
<keyword evidence="2" id="KW-0812">Transmembrane</keyword>
<feature type="transmembrane region" description="Helical" evidence="2">
    <location>
        <begin position="135"/>
        <end position="156"/>
    </location>
</feature>
<reference evidence="3 4" key="1">
    <citation type="submission" date="2019-12" db="EMBL/GenBank/DDBJ databases">
        <authorList>
            <person name="Floudas D."/>
            <person name="Bentzer J."/>
            <person name="Ahren D."/>
            <person name="Johansson T."/>
            <person name="Persson P."/>
            <person name="Tunlid A."/>
        </authorList>
    </citation>
    <scope>NUCLEOTIDE SEQUENCE [LARGE SCALE GENOMIC DNA]</scope>
    <source>
        <strain evidence="3 4">CBS 102.39</strain>
    </source>
</reference>
<name>A0A8H4QIL1_9AGAR</name>
<accession>A0A8H4QIL1</accession>
<feature type="transmembrane region" description="Helical" evidence="2">
    <location>
        <begin position="176"/>
        <end position="194"/>
    </location>
</feature>
<evidence type="ECO:0000256" key="1">
    <source>
        <dbReference type="SAM" id="MobiDB-lite"/>
    </source>
</evidence>
<evidence type="ECO:0000313" key="4">
    <source>
        <dbReference type="Proteomes" id="UP000521872"/>
    </source>
</evidence>
<keyword evidence="2" id="KW-1133">Transmembrane helix</keyword>
<gene>
    <name evidence="3" type="ORF">D9613_004421</name>
</gene>
<sequence>MPVKGNSTVLFEHSFYIGSYMGGIMYGFEITIYFMIIRALFRRGNKNSSRSRRFSAIYSTVMVLLNTIDVSTNAFWGEDMWITYRDKPGGVSQFITTEVSVWYETWGSAAVVGSVFLGDALLIYRLFLVYGRRSVVVVFPIIAYIAGLVLAIQQLVVAGKPDGDFFGLDSIKFAVSYYSITITLNIVLTVFICMRLSTMSKWFTNTLGKENGKVYSTAAAMLVESAAPYSILGLMYLIPFSRQDGIGILFGQLWSKMSGIAPLLIILRVVNGRAWSDDKTEHIRTPLTFRKDDDFVLANAVPTAPTNANGPSPPPVPAQLQIPPEIP</sequence>
<feature type="transmembrane region" description="Helical" evidence="2">
    <location>
        <begin position="53"/>
        <end position="76"/>
    </location>
</feature>
<feature type="transmembrane region" description="Helical" evidence="2">
    <location>
        <begin position="214"/>
        <end position="238"/>
    </location>
</feature>
<evidence type="ECO:0000313" key="3">
    <source>
        <dbReference type="EMBL" id="KAF4611451.1"/>
    </source>
</evidence>
<dbReference type="AlphaFoldDB" id="A0A8H4QIL1"/>
<feature type="transmembrane region" description="Helical" evidence="2">
    <location>
        <begin position="20"/>
        <end position="41"/>
    </location>
</feature>
<evidence type="ECO:0000256" key="2">
    <source>
        <dbReference type="SAM" id="Phobius"/>
    </source>
</evidence>
<comment type="caution">
    <text evidence="3">The sequence shown here is derived from an EMBL/GenBank/DDBJ whole genome shotgun (WGS) entry which is preliminary data.</text>
</comment>
<dbReference type="EMBL" id="JAACJL010000057">
    <property type="protein sequence ID" value="KAF4611451.1"/>
    <property type="molecule type" value="Genomic_DNA"/>
</dbReference>
<dbReference type="Proteomes" id="UP000521872">
    <property type="component" value="Unassembled WGS sequence"/>
</dbReference>
<proteinExistence type="predicted"/>
<keyword evidence="4" id="KW-1185">Reference proteome</keyword>
<protein>
    <submittedName>
        <fullName evidence="3">Uncharacterized protein</fullName>
    </submittedName>
</protein>
<organism evidence="3 4">
    <name type="scientific">Agrocybe pediades</name>
    <dbReference type="NCBI Taxonomy" id="84607"/>
    <lineage>
        <taxon>Eukaryota</taxon>
        <taxon>Fungi</taxon>
        <taxon>Dikarya</taxon>
        <taxon>Basidiomycota</taxon>
        <taxon>Agaricomycotina</taxon>
        <taxon>Agaricomycetes</taxon>
        <taxon>Agaricomycetidae</taxon>
        <taxon>Agaricales</taxon>
        <taxon>Agaricineae</taxon>
        <taxon>Strophariaceae</taxon>
        <taxon>Agrocybe</taxon>
    </lineage>
</organism>
<feature type="region of interest" description="Disordered" evidence="1">
    <location>
        <begin position="302"/>
        <end position="327"/>
    </location>
</feature>
<feature type="transmembrane region" description="Helical" evidence="2">
    <location>
        <begin position="250"/>
        <end position="270"/>
    </location>
</feature>
<feature type="compositionally biased region" description="Low complexity" evidence="1">
    <location>
        <begin position="318"/>
        <end position="327"/>
    </location>
</feature>
<feature type="transmembrane region" description="Helical" evidence="2">
    <location>
        <begin position="106"/>
        <end position="128"/>
    </location>
</feature>